<evidence type="ECO:0000313" key="3">
    <source>
        <dbReference type="Proteomes" id="UP001235712"/>
    </source>
</evidence>
<keyword evidence="3" id="KW-1185">Reference proteome</keyword>
<dbReference type="SUPFAM" id="SSF53474">
    <property type="entry name" value="alpha/beta-Hydrolases"/>
    <property type="match status" value="1"/>
</dbReference>
<dbReference type="RefSeq" id="WP_307249367.1">
    <property type="nucleotide sequence ID" value="NZ_JAUSQZ010000001.1"/>
</dbReference>
<evidence type="ECO:0000313" key="2">
    <source>
        <dbReference type="EMBL" id="MDP9830326.1"/>
    </source>
</evidence>
<feature type="domain" description="AB hydrolase-1" evidence="1">
    <location>
        <begin position="22"/>
        <end position="266"/>
    </location>
</feature>
<organism evidence="2 3">
    <name type="scientific">Kineosporia succinea</name>
    <dbReference type="NCBI Taxonomy" id="84632"/>
    <lineage>
        <taxon>Bacteria</taxon>
        <taxon>Bacillati</taxon>
        <taxon>Actinomycetota</taxon>
        <taxon>Actinomycetes</taxon>
        <taxon>Kineosporiales</taxon>
        <taxon>Kineosporiaceae</taxon>
        <taxon>Kineosporia</taxon>
    </lineage>
</organism>
<dbReference type="Pfam" id="PF00561">
    <property type="entry name" value="Abhydrolase_1"/>
    <property type="match status" value="1"/>
</dbReference>
<protein>
    <submittedName>
        <fullName evidence="2">Pimeloyl-ACP methyl ester carboxylesterase</fullName>
    </submittedName>
</protein>
<sequence length="289" mass="30457">MPSARSNGLDLYYETFGSDHDPALLLVMGMGEQLLGWPEEFCRRLADRGFHVIRFDHRDVGASTWLDDLGDVDVKALFTGDTSTVRYTFTDLVADTVGLITALGLSRVHLAGVSMGAGIAQQIAIDHPPLVASLASVSGTTSDPAVRESTISDPSVLLPSPGADRDAAIEAEVVLYRAIGSSAVSDEELLRRAIAKVDRAHHPAGVLRHLAANATATDRTEGLRAVWVPTVVIHGGDDPLLGLRGARATAEATGADLVVVPGMAHDLPEHAWNPIIDAIARNAAAKTAS</sequence>
<reference evidence="2 3" key="1">
    <citation type="submission" date="2023-07" db="EMBL/GenBank/DDBJ databases">
        <title>Sequencing the genomes of 1000 actinobacteria strains.</title>
        <authorList>
            <person name="Klenk H.-P."/>
        </authorList>
    </citation>
    <scope>NUCLEOTIDE SEQUENCE [LARGE SCALE GENOMIC DNA]</scope>
    <source>
        <strain evidence="2 3">DSM 44388</strain>
    </source>
</reference>
<dbReference type="Proteomes" id="UP001235712">
    <property type="component" value="Unassembled WGS sequence"/>
</dbReference>
<gene>
    <name evidence="2" type="ORF">J2S57_006075</name>
</gene>
<name>A0ABT9PCV8_9ACTN</name>
<dbReference type="PANTHER" id="PTHR43433">
    <property type="entry name" value="HYDROLASE, ALPHA/BETA FOLD FAMILY PROTEIN"/>
    <property type="match status" value="1"/>
</dbReference>
<evidence type="ECO:0000259" key="1">
    <source>
        <dbReference type="Pfam" id="PF00561"/>
    </source>
</evidence>
<dbReference type="Gene3D" id="3.40.50.1820">
    <property type="entry name" value="alpha/beta hydrolase"/>
    <property type="match status" value="1"/>
</dbReference>
<comment type="caution">
    <text evidence="2">The sequence shown here is derived from an EMBL/GenBank/DDBJ whole genome shotgun (WGS) entry which is preliminary data.</text>
</comment>
<dbReference type="InterPro" id="IPR000073">
    <property type="entry name" value="AB_hydrolase_1"/>
</dbReference>
<dbReference type="InterPro" id="IPR050471">
    <property type="entry name" value="AB_hydrolase"/>
</dbReference>
<proteinExistence type="predicted"/>
<dbReference type="InterPro" id="IPR029058">
    <property type="entry name" value="AB_hydrolase_fold"/>
</dbReference>
<dbReference type="PANTHER" id="PTHR43433:SF5">
    <property type="entry name" value="AB HYDROLASE-1 DOMAIN-CONTAINING PROTEIN"/>
    <property type="match status" value="1"/>
</dbReference>
<accession>A0ABT9PCV8</accession>
<dbReference type="EMBL" id="JAUSQZ010000001">
    <property type="protein sequence ID" value="MDP9830326.1"/>
    <property type="molecule type" value="Genomic_DNA"/>
</dbReference>